<keyword evidence="4" id="KW-1185">Reference proteome</keyword>
<dbReference type="Pfam" id="PF24135">
    <property type="entry name" value="DUF7402"/>
    <property type="match status" value="1"/>
</dbReference>
<sequence length="262" mass="29697">MTNYTIKVLDAQNNVRFEKTDAVELAAVFDGEYQKGDKIQLSSSSDKVYTIVKLDDCMDFSFTLLSGVFTIEIPFDEKKMSYNPKAFTGTRHYLYAREALPAEISCRKNLALNVWDCHENTALFPHTSANVETRGESVFASRNAIDGLLANTFHGEWPYSSWGINKNPQAELTLDFGRKVRADEVVIYLRADFPHDAWWTQGTITFSDGSELVMNFEKRGDAQSFKFPEKEITYLKLHSLIKADDPSPFPALTQIEVYGTEA</sequence>
<evidence type="ECO:0000313" key="5">
    <source>
        <dbReference type="Proteomes" id="UP000593591"/>
    </source>
</evidence>
<dbReference type="Gene3D" id="2.60.120.260">
    <property type="entry name" value="Galactose-binding domain-like"/>
    <property type="match status" value="1"/>
</dbReference>
<dbReference type="KEGG" id="trc:DYE49_11200"/>
<evidence type="ECO:0000313" key="2">
    <source>
        <dbReference type="EMBL" id="MBB5219118.1"/>
    </source>
</evidence>
<proteinExistence type="predicted"/>
<dbReference type="InterPro" id="IPR008979">
    <property type="entry name" value="Galactose-bd-like_sf"/>
</dbReference>
<evidence type="ECO:0000313" key="4">
    <source>
        <dbReference type="Proteomes" id="UP000578697"/>
    </source>
</evidence>
<evidence type="ECO:0000259" key="1">
    <source>
        <dbReference type="Pfam" id="PF24135"/>
    </source>
</evidence>
<feature type="domain" description="DUF7402" evidence="1">
    <location>
        <begin position="142"/>
        <end position="237"/>
    </location>
</feature>
<organism evidence="2 4">
    <name type="scientific">Treponema rectale</name>
    <dbReference type="NCBI Taxonomy" id="744512"/>
    <lineage>
        <taxon>Bacteria</taxon>
        <taxon>Pseudomonadati</taxon>
        <taxon>Spirochaetota</taxon>
        <taxon>Spirochaetia</taxon>
        <taxon>Spirochaetales</taxon>
        <taxon>Treponemataceae</taxon>
        <taxon>Treponema</taxon>
    </lineage>
</organism>
<accession>A0A840SG33</accession>
<protein>
    <submittedName>
        <fullName evidence="3">Carbohydrate-binding protein</fullName>
    </submittedName>
</protein>
<evidence type="ECO:0000313" key="3">
    <source>
        <dbReference type="EMBL" id="QOS40981.1"/>
    </source>
</evidence>
<gene>
    <name evidence="3" type="ORF">DYE49_11200</name>
    <name evidence="2" type="ORF">HNP77_001487</name>
</gene>
<dbReference type="RefSeq" id="WP_184652545.1">
    <property type="nucleotide sequence ID" value="NZ_JACHFR010000002.1"/>
</dbReference>
<dbReference type="AlphaFoldDB" id="A0A840SG33"/>
<dbReference type="InterPro" id="IPR055826">
    <property type="entry name" value="DUF7402"/>
</dbReference>
<dbReference type="EMBL" id="CP031517">
    <property type="protein sequence ID" value="QOS40981.1"/>
    <property type="molecule type" value="Genomic_DNA"/>
</dbReference>
<name>A0A840SG33_9SPIR</name>
<reference evidence="3 5" key="1">
    <citation type="submission" date="2018-08" db="EMBL/GenBank/DDBJ databases">
        <title>The first complete genome of Treponema rectale (CHPAT), a commensal spirochete of the bovine rectum.</title>
        <authorList>
            <person name="Staton G.J."/>
            <person name="Clegg S.R."/>
            <person name="Carter S.D."/>
            <person name="Radford A.D."/>
            <person name="Darby A."/>
            <person name="Hall N."/>
            <person name="Birtles R.J."/>
            <person name="Evans N.J."/>
        </authorList>
    </citation>
    <scope>NUCLEOTIDE SEQUENCE [LARGE SCALE GENOMIC DNA]</scope>
    <source>
        <strain evidence="3 5">CHPA</strain>
    </source>
</reference>
<reference evidence="2 4" key="2">
    <citation type="submission" date="2020-08" db="EMBL/GenBank/DDBJ databases">
        <title>Genomic Encyclopedia of Type Strains, Phase IV (KMG-IV): sequencing the most valuable type-strain genomes for metagenomic binning, comparative biology and taxonomic classification.</title>
        <authorList>
            <person name="Goeker M."/>
        </authorList>
    </citation>
    <scope>NUCLEOTIDE SEQUENCE [LARGE SCALE GENOMIC DNA]</scope>
    <source>
        <strain evidence="2 4">DSM 103679</strain>
    </source>
</reference>
<dbReference type="EMBL" id="JACHFR010000002">
    <property type="protein sequence ID" value="MBB5219118.1"/>
    <property type="molecule type" value="Genomic_DNA"/>
</dbReference>
<dbReference type="SUPFAM" id="SSF49785">
    <property type="entry name" value="Galactose-binding domain-like"/>
    <property type="match status" value="1"/>
</dbReference>
<dbReference type="Proteomes" id="UP000593591">
    <property type="component" value="Chromosome"/>
</dbReference>
<dbReference type="Proteomes" id="UP000578697">
    <property type="component" value="Unassembled WGS sequence"/>
</dbReference>